<evidence type="ECO:0000313" key="2">
    <source>
        <dbReference type="EMBL" id="NKE18819.1"/>
    </source>
</evidence>
<name>A0A9X9WLW9_9PROT</name>
<dbReference type="EMBL" id="JAAVUP010000005">
    <property type="protein sequence ID" value="NKE18819.1"/>
    <property type="molecule type" value="Genomic_DNA"/>
</dbReference>
<reference evidence="1" key="1">
    <citation type="submission" date="2020-01" db="EMBL/GenBank/DDBJ databases">
        <authorList>
            <person name="Rat A."/>
        </authorList>
    </citation>
    <scope>NUCLEOTIDE SEQUENCE</scope>
    <source>
        <strain evidence="1">LMG 31161</strain>
    </source>
</reference>
<gene>
    <name evidence="2" type="ORF">GWK15_17830</name>
    <name evidence="1" type="ORF">GXW75_18890</name>
</gene>
<dbReference type="Proteomes" id="UP001138708">
    <property type="component" value="Unassembled WGS sequence"/>
</dbReference>
<evidence type="ECO:0000313" key="3">
    <source>
        <dbReference type="Proteomes" id="UP000746741"/>
    </source>
</evidence>
<accession>A0A9X9WLW9</accession>
<dbReference type="EMBL" id="JAAEDK010000050">
    <property type="protein sequence ID" value="MBR0661329.1"/>
    <property type="molecule type" value="Genomic_DNA"/>
</dbReference>
<dbReference type="Proteomes" id="UP000746741">
    <property type="component" value="Unassembled WGS sequence"/>
</dbReference>
<comment type="caution">
    <text evidence="1">The sequence shown here is derived from an EMBL/GenBank/DDBJ whole genome shotgun (WGS) entry which is preliminary data.</text>
</comment>
<dbReference type="RefSeq" id="WP_168042721.1">
    <property type="nucleotide sequence ID" value="NZ_JAAEDK010000050.1"/>
</dbReference>
<reference evidence="2 3" key="2">
    <citation type="submission" date="2020-02" db="EMBL/GenBank/DDBJ databases">
        <authorList>
            <person name="Sun Q."/>
            <person name="Inoue M."/>
        </authorList>
    </citation>
    <scope>NUCLEOTIDE SEQUENCE [LARGE SCALE GENOMIC DNA]</scope>
    <source>
        <strain evidence="2 3">KCTC 22478</strain>
    </source>
</reference>
<reference evidence="1" key="3">
    <citation type="journal article" date="2021" name="Syst. Appl. Microbiol.">
        <title>Roseomonas hellenica sp. nov., isolated from roots of wild-growing Alkanna tinctoria.</title>
        <authorList>
            <person name="Rat A."/>
            <person name="Naranjo H.D."/>
            <person name="Lebbe L."/>
            <person name="Cnockaert M."/>
            <person name="Krigas N."/>
            <person name="Grigoriadou K."/>
            <person name="Maloupa E."/>
            <person name="Willems A."/>
        </authorList>
    </citation>
    <scope>NUCLEOTIDE SEQUENCE</scope>
    <source>
        <strain evidence="1">LMG 31161</strain>
    </source>
</reference>
<dbReference type="AlphaFoldDB" id="A0A9X9WLW9"/>
<keyword evidence="3" id="KW-1185">Reference proteome</keyword>
<sequence length="130" mass="14650">MNEAIEQTTTANVPSDLGAPWRAHVAEFEAAHMRDLVTLGRLFFAAVNMRAREWSDDEMATLARFDDVLSELIVRRRPTSAEEFAEKTRYLLGRIEAEDMADAVEQQAWHVLRREAAAFCAVPDAREASA</sequence>
<protein>
    <submittedName>
        <fullName evidence="1">Uncharacterized protein</fullName>
    </submittedName>
</protein>
<proteinExistence type="predicted"/>
<organism evidence="1 4">
    <name type="scientific">Neoroseomonas oryzicola</name>
    <dbReference type="NCBI Taxonomy" id="535904"/>
    <lineage>
        <taxon>Bacteria</taxon>
        <taxon>Pseudomonadati</taxon>
        <taxon>Pseudomonadota</taxon>
        <taxon>Alphaproteobacteria</taxon>
        <taxon>Acetobacterales</taxon>
        <taxon>Acetobacteraceae</taxon>
        <taxon>Neoroseomonas</taxon>
    </lineage>
</organism>
<evidence type="ECO:0000313" key="1">
    <source>
        <dbReference type="EMBL" id="MBR0661329.1"/>
    </source>
</evidence>
<evidence type="ECO:0000313" key="4">
    <source>
        <dbReference type="Proteomes" id="UP001138708"/>
    </source>
</evidence>